<sequence length="272" mass="30174">MRFSRYQMLRELYREQEAARVISLLCTISDPVIPPEPLPAPSIRNARALREDSPILSFDWTDPESALEALNRSPISETLRRTWDALPPFPNGGNHPATPHPPDDDLDDDAAFGGPDDALAEGSPPPAPQSTDHPAPLTAHTPDPAQPHDTAAASAELTAADDVDDDNDELPLASDVPDNNNDDDDNSLVLNTVEAQTTGIPLRIWRPNDPLPDFRHLWHDDIERLSLELRIFPDGRVMLNFATNSPFWGFRQQLARYIYIVSREPGLFESAA</sequence>
<evidence type="ECO:0000313" key="2">
    <source>
        <dbReference type="EMBL" id="WEW59989.1"/>
    </source>
</evidence>
<organism evidence="2 3">
    <name type="scientific">Emydomyces testavorans</name>
    <dbReference type="NCBI Taxonomy" id="2070801"/>
    <lineage>
        <taxon>Eukaryota</taxon>
        <taxon>Fungi</taxon>
        <taxon>Dikarya</taxon>
        <taxon>Ascomycota</taxon>
        <taxon>Pezizomycotina</taxon>
        <taxon>Eurotiomycetes</taxon>
        <taxon>Eurotiomycetidae</taxon>
        <taxon>Onygenales</taxon>
        <taxon>Nannizziopsiaceae</taxon>
        <taxon>Emydomyces</taxon>
    </lineage>
</organism>
<feature type="compositionally biased region" description="Acidic residues" evidence="1">
    <location>
        <begin position="159"/>
        <end position="169"/>
    </location>
</feature>
<evidence type="ECO:0000256" key="1">
    <source>
        <dbReference type="SAM" id="MobiDB-lite"/>
    </source>
</evidence>
<keyword evidence="3" id="KW-1185">Reference proteome</keyword>
<dbReference type="AlphaFoldDB" id="A0AAF0DKL6"/>
<name>A0AAF0DKL6_9EURO</name>
<protein>
    <submittedName>
        <fullName evidence="2">Uncharacterized protein</fullName>
    </submittedName>
</protein>
<dbReference type="Proteomes" id="UP001219355">
    <property type="component" value="Chromosome 3"/>
</dbReference>
<evidence type="ECO:0000313" key="3">
    <source>
        <dbReference type="Proteomes" id="UP001219355"/>
    </source>
</evidence>
<accession>A0AAF0DKL6</accession>
<gene>
    <name evidence="2" type="ORF">PRK78_005471</name>
</gene>
<proteinExistence type="predicted"/>
<feature type="compositionally biased region" description="Low complexity" evidence="1">
    <location>
        <begin position="149"/>
        <end position="158"/>
    </location>
</feature>
<reference evidence="2" key="1">
    <citation type="submission" date="2023-03" db="EMBL/GenBank/DDBJ databases">
        <title>Emydomyces testavorans Genome Sequence.</title>
        <authorList>
            <person name="Hoyer L."/>
        </authorList>
    </citation>
    <scope>NUCLEOTIDE SEQUENCE</scope>
    <source>
        <strain evidence="2">16-2883</strain>
    </source>
</reference>
<dbReference type="EMBL" id="CP120629">
    <property type="protein sequence ID" value="WEW59989.1"/>
    <property type="molecule type" value="Genomic_DNA"/>
</dbReference>
<feature type="region of interest" description="Disordered" evidence="1">
    <location>
        <begin position="83"/>
        <end position="187"/>
    </location>
</feature>